<dbReference type="AlphaFoldDB" id="V8P4U8"/>
<keyword evidence="1" id="KW-0378">Hydrolase</keyword>
<accession>V8P4U8</accession>
<evidence type="ECO:0000313" key="1">
    <source>
        <dbReference type="EMBL" id="ETE69028.1"/>
    </source>
</evidence>
<organism evidence="1 2">
    <name type="scientific">Ophiophagus hannah</name>
    <name type="common">King cobra</name>
    <name type="synonym">Naja hannah</name>
    <dbReference type="NCBI Taxonomy" id="8665"/>
    <lineage>
        <taxon>Eukaryota</taxon>
        <taxon>Metazoa</taxon>
        <taxon>Chordata</taxon>
        <taxon>Craniata</taxon>
        <taxon>Vertebrata</taxon>
        <taxon>Euteleostomi</taxon>
        <taxon>Lepidosauria</taxon>
        <taxon>Squamata</taxon>
        <taxon>Bifurcata</taxon>
        <taxon>Unidentata</taxon>
        <taxon>Episquamata</taxon>
        <taxon>Toxicofera</taxon>
        <taxon>Serpentes</taxon>
        <taxon>Colubroidea</taxon>
        <taxon>Elapidae</taxon>
        <taxon>Elapinae</taxon>
        <taxon>Ophiophagus</taxon>
    </lineage>
</organism>
<keyword evidence="2" id="KW-1185">Reference proteome</keyword>
<name>V8P4U8_OPHHA</name>
<gene>
    <name evidence="1" type="primary">PARG</name>
    <name evidence="1" type="ORF">L345_05187</name>
</gene>
<reference evidence="1 2" key="1">
    <citation type="journal article" date="2013" name="Proc. Natl. Acad. Sci. U.S.A.">
        <title>The king cobra genome reveals dynamic gene evolution and adaptation in the snake venom system.</title>
        <authorList>
            <person name="Vonk F.J."/>
            <person name="Casewell N.R."/>
            <person name="Henkel C.V."/>
            <person name="Heimberg A.M."/>
            <person name="Jansen H.J."/>
            <person name="McCleary R.J."/>
            <person name="Kerkkamp H.M."/>
            <person name="Vos R.A."/>
            <person name="Guerreiro I."/>
            <person name="Calvete J.J."/>
            <person name="Wuster W."/>
            <person name="Woods A.E."/>
            <person name="Logan J.M."/>
            <person name="Harrison R.A."/>
            <person name="Castoe T.A."/>
            <person name="de Koning A.P."/>
            <person name="Pollock D.D."/>
            <person name="Yandell M."/>
            <person name="Calderon D."/>
            <person name="Renjifo C."/>
            <person name="Currier R.B."/>
            <person name="Salgado D."/>
            <person name="Pla D."/>
            <person name="Sanz L."/>
            <person name="Hyder A.S."/>
            <person name="Ribeiro J.M."/>
            <person name="Arntzen J.W."/>
            <person name="van den Thillart G.E."/>
            <person name="Boetzer M."/>
            <person name="Pirovano W."/>
            <person name="Dirks R.P."/>
            <person name="Spaink H.P."/>
            <person name="Duboule D."/>
            <person name="McGlinn E."/>
            <person name="Kini R.M."/>
            <person name="Richardson M.K."/>
        </authorList>
    </citation>
    <scope>NUCLEOTIDE SEQUENCE</scope>
    <source>
        <tissue evidence="1">Blood</tissue>
    </source>
</reference>
<protein>
    <submittedName>
        <fullName evidence="1">Poly(ADP-ribose) glycohydrolase</fullName>
    </submittedName>
</protein>
<dbReference type="EMBL" id="AZIM01000864">
    <property type="protein sequence ID" value="ETE69028.1"/>
    <property type="molecule type" value="Genomic_DNA"/>
</dbReference>
<proteinExistence type="predicted"/>
<sequence>MRTELLKPQRIHSLCHSLVKAGRGELIKTTFLTGNRSHVSPNDSGVRSIKGHDAVLHLYMEALFNSVQGKHLKKEKVTTSLSSPLLALSRKRSSPPSVLWNHSFNLPRTNPPCPSLTWTTSPEGSPSYLLFGAGEAASVQVTCCGSPTPDEKWDCPPPPPPELTTVLSSFALALIQILAAAEAGRDVVYFTFGDAELMRDIYSMHTFLSERGQAVGTPEVKLYPFLYNAVESYISPPEDEEGRGLDD</sequence>
<dbReference type="OrthoDB" id="1937899at2759"/>
<evidence type="ECO:0000313" key="2">
    <source>
        <dbReference type="Proteomes" id="UP000018936"/>
    </source>
</evidence>
<feature type="non-terminal residue" evidence="1">
    <location>
        <position position="1"/>
    </location>
</feature>
<dbReference type="Proteomes" id="UP000018936">
    <property type="component" value="Unassembled WGS sequence"/>
</dbReference>
<comment type="caution">
    <text evidence="1">The sequence shown here is derived from an EMBL/GenBank/DDBJ whole genome shotgun (WGS) entry which is preliminary data.</text>
</comment>
<dbReference type="GO" id="GO:0016787">
    <property type="term" value="F:hydrolase activity"/>
    <property type="evidence" value="ECO:0007669"/>
    <property type="project" value="UniProtKB-KW"/>
</dbReference>